<comment type="subcellular location">
    <subcellularLocation>
        <location evidence="1">Nucleus</location>
    </subcellularLocation>
</comment>
<gene>
    <name evidence="10" type="ORF">Z520_01860</name>
</gene>
<feature type="compositionally biased region" description="Polar residues" evidence="7">
    <location>
        <begin position="364"/>
        <end position="379"/>
    </location>
</feature>
<dbReference type="EMBL" id="KN848064">
    <property type="protein sequence ID" value="KIY01722.1"/>
    <property type="molecule type" value="Genomic_DNA"/>
</dbReference>
<dbReference type="GO" id="GO:0008270">
    <property type="term" value="F:zinc ion binding"/>
    <property type="evidence" value="ECO:0007669"/>
    <property type="project" value="InterPro"/>
</dbReference>
<organism evidence="10 11">
    <name type="scientific">Fonsecaea multimorphosa CBS 102226</name>
    <dbReference type="NCBI Taxonomy" id="1442371"/>
    <lineage>
        <taxon>Eukaryota</taxon>
        <taxon>Fungi</taxon>
        <taxon>Dikarya</taxon>
        <taxon>Ascomycota</taxon>
        <taxon>Pezizomycotina</taxon>
        <taxon>Eurotiomycetes</taxon>
        <taxon>Chaetothyriomycetidae</taxon>
        <taxon>Chaetothyriales</taxon>
        <taxon>Herpotrichiellaceae</taxon>
        <taxon>Fonsecaea</taxon>
    </lineage>
</organism>
<evidence type="ECO:0000256" key="6">
    <source>
        <dbReference type="ARBA" id="ARBA00023242"/>
    </source>
</evidence>
<feature type="compositionally biased region" description="Low complexity" evidence="7">
    <location>
        <begin position="834"/>
        <end position="845"/>
    </location>
</feature>
<evidence type="ECO:0000259" key="8">
    <source>
        <dbReference type="Pfam" id="PF02668"/>
    </source>
</evidence>
<dbReference type="VEuPathDB" id="FungiDB:Z520_01860"/>
<proteinExistence type="predicted"/>
<keyword evidence="3" id="KW-0805">Transcription regulation</keyword>
<dbReference type="Proteomes" id="UP000053411">
    <property type="component" value="Unassembled WGS sequence"/>
</dbReference>
<dbReference type="GeneID" id="27707606"/>
<dbReference type="GO" id="GO:0006351">
    <property type="term" value="P:DNA-templated transcription"/>
    <property type="evidence" value="ECO:0007669"/>
    <property type="project" value="InterPro"/>
</dbReference>
<sequence>MAENQIESNLLDHEWLAVDAQNNPDRWIHRFTEEELKDIDHALQTTLSKGHKTCETMTKEDFPLGRSEKPLQQVLEHVENDMGLFVLRGIPASKYTKPEMRMIYWGIGLNMGVAVSQSGKGDVLGDVKNLGDNIHPSSKTGRGYMSRVHLGFHTDSSDIVGLMVLQVAKSGGLSMICSSVAVRNEIARRRPDLLKVLYEDFYWSWKGNSPPGAGPYYKIPIFSEEGGRFSCRYIPPHIFTAQEEYPELPRLTEQQKEAIMLIQQIANEEKFHFGMMFEPGDIQFLNNHITLHARTEFEDGDTDETKRHLLRLWLCPPNSRKLSHNVVDFYRDQRPVEQLTQELERLKSGLQLPSESERWPNQAPPTQLNTSTGSDSSSRAEVLPESASTTPLKSFQSIHDKTFKFEDLVLLKADVDELFREYFLHYHQQLPVIDVQAEPAAIIDESPLLFWTIVFTACRNLPSQQHHYRSLCNKLPGLLGHLMMTRQDSTYTMQALLILSMWPLPVQRQSDDMRWLYSGMAMQMAMHAGCHRVGYEHEYHPYTYSKSLSNERSHTRIWRCWCFVNAVLSCELGLPCLVPFDALEIKPGDEAALPADFISRLRIVLYVSRINDTLGDNTCKDGSHRLRMVRLLEKDVNTLVSGLRQSPAQWNPSVEFVYLIVLLNLYSFCLRWSTPVSLSDPDHTIIQSSAAQAACQLIKLYSSSPLPVDNPSTSQPCPQRYYPKFYLRFETIALLMLLKISVLNQISLRELGEVDDAVRLGHGALMSGSSSEGDEFHRAASVVEVLCKKGVIDSVRGKSTVESRFGASLWLELVATAIRWRRQNSKRGPRPTDNSRNSINNNNSNHAGSTIPALNMSRAAGSMDVAMSGSTAADSVDATRLTMADVQGNANLFPFSIEDWSVYLDITEADLGLGNDSSWWGGSGG</sequence>
<keyword evidence="5" id="KW-0804">Transcription</keyword>
<evidence type="ECO:0000256" key="3">
    <source>
        <dbReference type="ARBA" id="ARBA00023015"/>
    </source>
</evidence>
<evidence type="ECO:0000259" key="9">
    <source>
        <dbReference type="Pfam" id="PF04082"/>
    </source>
</evidence>
<keyword evidence="4" id="KW-0238">DNA-binding</keyword>
<evidence type="ECO:0008006" key="12">
    <source>
        <dbReference type="Google" id="ProtNLM"/>
    </source>
</evidence>
<dbReference type="GO" id="GO:0016491">
    <property type="term" value="F:oxidoreductase activity"/>
    <property type="evidence" value="ECO:0007669"/>
    <property type="project" value="UniProtKB-KW"/>
</dbReference>
<dbReference type="OrthoDB" id="272271at2759"/>
<dbReference type="InterPro" id="IPR007219">
    <property type="entry name" value="XnlR_reg_dom"/>
</dbReference>
<evidence type="ECO:0000256" key="4">
    <source>
        <dbReference type="ARBA" id="ARBA00023125"/>
    </source>
</evidence>
<dbReference type="GO" id="GO:0000976">
    <property type="term" value="F:transcription cis-regulatory region binding"/>
    <property type="evidence" value="ECO:0007669"/>
    <property type="project" value="TreeGrafter"/>
</dbReference>
<keyword evidence="2" id="KW-0560">Oxidoreductase</keyword>
<dbReference type="GO" id="GO:0000981">
    <property type="term" value="F:DNA-binding transcription factor activity, RNA polymerase II-specific"/>
    <property type="evidence" value="ECO:0007669"/>
    <property type="project" value="TreeGrafter"/>
</dbReference>
<dbReference type="PANTHER" id="PTHR31845">
    <property type="entry name" value="FINGER DOMAIN PROTEIN, PUTATIVE-RELATED"/>
    <property type="match status" value="1"/>
</dbReference>
<evidence type="ECO:0000256" key="1">
    <source>
        <dbReference type="ARBA" id="ARBA00004123"/>
    </source>
</evidence>
<dbReference type="RefSeq" id="XP_016635844.1">
    <property type="nucleotide sequence ID" value="XM_016772374.1"/>
</dbReference>
<feature type="domain" description="Xylanolytic transcriptional activator regulatory" evidence="9">
    <location>
        <begin position="421"/>
        <end position="564"/>
    </location>
</feature>
<dbReference type="Pfam" id="PF04082">
    <property type="entry name" value="Fungal_trans"/>
    <property type="match status" value="1"/>
</dbReference>
<feature type="domain" description="TauD/TfdA-like" evidence="8">
    <location>
        <begin position="57"/>
        <end position="313"/>
    </location>
</feature>
<feature type="region of interest" description="Disordered" evidence="7">
    <location>
        <begin position="822"/>
        <end position="851"/>
    </location>
</feature>
<name>A0A0D2IXE9_9EURO</name>
<dbReference type="InterPro" id="IPR042098">
    <property type="entry name" value="TauD-like_sf"/>
</dbReference>
<dbReference type="SUPFAM" id="SSF51197">
    <property type="entry name" value="Clavaminate synthase-like"/>
    <property type="match status" value="1"/>
</dbReference>
<dbReference type="CDD" id="cd12148">
    <property type="entry name" value="fungal_TF_MHR"/>
    <property type="match status" value="1"/>
</dbReference>
<dbReference type="InterPro" id="IPR003819">
    <property type="entry name" value="TauD/TfdA-like"/>
</dbReference>
<keyword evidence="6" id="KW-0539">Nucleus</keyword>
<dbReference type="STRING" id="1442371.A0A0D2IXE9"/>
<keyword evidence="11" id="KW-1185">Reference proteome</keyword>
<dbReference type="Pfam" id="PF02668">
    <property type="entry name" value="TauD"/>
    <property type="match status" value="1"/>
</dbReference>
<evidence type="ECO:0000256" key="7">
    <source>
        <dbReference type="SAM" id="MobiDB-lite"/>
    </source>
</evidence>
<protein>
    <recommendedName>
        <fullName evidence="12">TauD/TfdA-like domain-containing protein</fullName>
    </recommendedName>
</protein>
<dbReference type="Gene3D" id="3.60.130.10">
    <property type="entry name" value="Clavaminate synthase-like"/>
    <property type="match status" value="1"/>
</dbReference>
<evidence type="ECO:0000313" key="11">
    <source>
        <dbReference type="Proteomes" id="UP000053411"/>
    </source>
</evidence>
<dbReference type="PANTHER" id="PTHR31845:SF21">
    <property type="entry name" value="REGULATORY PROTEIN LEU3"/>
    <property type="match status" value="1"/>
</dbReference>
<evidence type="ECO:0000256" key="2">
    <source>
        <dbReference type="ARBA" id="ARBA00023002"/>
    </source>
</evidence>
<evidence type="ECO:0000256" key="5">
    <source>
        <dbReference type="ARBA" id="ARBA00023163"/>
    </source>
</evidence>
<accession>A0A0D2IXE9</accession>
<feature type="region of interest" description="Disordered" evidence="7">
    <location>
        <begin position="350"/>
        <end position="387"/>
    </location>
</feature>
<evidence type="ECO:0000313" key="10">
    <source>
        <dbReference type="EMBL" id="KIY01722.1"/>
    </source>
</evidence>
<dbReference type="GO" id="GO:0005634">
    <property type="term" value="C:nucleus"/>
    <property type="evidence" value="ECO:0007669"/>
    <property type="project" value="UniProtKB-SubCell"/>
</dbReference>
<dbReference type="InterPro" id="IPR051089">
    <property type="entry name" value="prtT"/>
</dbReference>
<reference evidence="10 11" key="1">
    <citation type="submission" date="2015-01" db="EMBL/GenBank/DDBJ databases">
        <title>The Genome Sequence of Fonsecaea multimorphosa CBS 102226.</title>
        <authorList>
            <consortium name="The Broad Institute Genomics Platform"/>
            <person name="Cuomo C."/>
            <person name="de Hoog S."/>
            <person name="Gorbushina A."/>
            <person name="Stielow B."/>
            <person name="Teixiera M."/>
            <person name="Abouelleil A."/>
            <person name="Chapman S.B."/>
            <person name="Priest M."/>
            <person name="Young S.K."/>
            <person name="Wortman J."/>
            <person name="Nusbaum C."/>
            <person name="Birren B."/>
        </authorList>
    </citation>
    <scope>NUCLEOTIDE SEQUENCE [LARGE SCALE GENOMIC DNA]</scope>
    <source>
        <strain evidence="10 11">CBS 102226</strain>
    </source>
</reference>
<dbReference type="AlphaFoldDB" id="A0A0D2IXE9"/>